<evidence type="ECO:0000256" key="5">
    <source>
        <dbReference type="ARBA" id="ARBA00022741"/>
    </source>
</evidence>
<evidence type="ECO:0000256" key="2">
    <source>
        <dbReference type="ARBA" id="ARBA00012438"/>
    </source>
</evidence>
<gene>
    <name evidence="10" type="ORF">RU97_GL002086</name>
</gene>
<accession>A0A1L8RE53</accession>
<dbReference type="PANTHER" id="PTHR24421:SF10">
    <property type="entry name" value="NITRATE_NITRITE SENSOR PROTEIN NARQ"/>
    <property type="match status" value="1"/>
</dbReference>
<dbReference type="InterPro" id="IPR003594">
    <property type="entry name" value="HATPase_dom"/>
</dbReference>
<feature type="domain" description="Histidine kinase/HSP90-like ATPase" evidence="9">
    <location>
        <begin position="153"/>
        <end position="244"/>
    </location>
</feature>
<dbReference type="SUPFAM" id="SSF55874">
    <property type="entry name" value="ATPase domain of HSP90 chaperone/DNA topoisomerase II/histidine kinase"/>
    <property type="match status" value="1"/>
</dbReference>
<dbReference type="GO" id="GO:0005524">
    <property type="term" value="F:ATP binding"/>
    <property type="evidence" value="ECO:0007669"/>
    <property type="project" value="UniProtKB-KW"/>
</dbReference>
<dbReference type="STRING" id="214095.RU97_GL002086"/>
<keyword evidence="8" id="KW-0902">Two-component regulatory system</keyword>
<dbReference type="EMBL" id="JXKH01000005">
    <property type="protein sequence ID" value="OJG18013.1"/>
    <property type="molecule type" value="Genomic_DNA"/>
</dbReference>
<evidence type="ECO:0000256" key="6">
    <source>
        <dbReference type="ARBA" id="ARBA00022777"/>
    </source>
</evidence>
<dbReference type="InterPro" id="IPR050482">
    <property type="entry name" value="Sensor_HK_TwoCompSys"/>
</dbReference>
<dbReference type="Gene3D" id="3.30.565.10">
    <property type="entry name" value="Histidine kinase-like ATPase, C-terminal domain"/>
    <property type="match status" value="1"/>
</dbReference>
<dbReference type="CDD" id="cd16917">
    <property type="entry name" value="HATPase_UhpB-NarQ-NarX-like"/>
    <property type="match status" value="1"/>
</dbReference>
<keyword evidence="6" id="KW-0418">Kinase</keyword>
<proteinExistence type="predicted"/>
<evidence type="ECO:0000256" key="4">
    <source>
        <dbReference type="ARBA" id="ARBA00022679"/>
    </source>
</evidence>
<organism evidence="10 11">
    <name type="scientific">Enterococcus canis</name>
    <dbReference type="NCBI Taxonomy" id="214095"/>
    <lineage>
        <taxon>Bacteria</taxon>
        <taxon>Bacillati</taxon>
        <taxon>Bacillota</taxon>
        <taxon>Bacilli</taxon>
        <taxon>Lactobacillales</taxon>
        <taxon>Enterococcaceae</taxon>
        <taxon>Enterococcus</taxon>
    </lineage>
</organism>
<evidence type="ECO:0000256" key="1">
    <source>
        <dbReference type="ARBA" id="ARBA00000085"/>
    </source>
</evidence>
<dbReference type="GO" id="GO:0016020">
    <property type="term" value="C:membrane"/>
    <property type="evidence" value="ECO:0007669"/>
    <property type="project" value="InterPro"/>
</dbReference>
<comment type="caution">
    <text evidence="10">The sequence shown here is derived from an EMBL/GenBank/DDBJ whole genome shotgun (WGS) entry which is preliminary data.</text>
</comment>
<dbReference type="Gene3D" id="1.20.5.1930">
    <property type="match status" value="1"/>
</dbReference>
<keyword evidence="4" id="KW-0808">Transferase</keyword>
<dbReference type="GO" id="GO:0000155">
    <property type="term" value="F:phosphorelay sensor kinase activity"/>
    <property type="evidence" value="ECO:0007669"/>
    <property type="project" value="InterPro"/>
</dbReference>
<evidence type="ECO:0000256" key="8">
    <source>
        <dbReference type="ARBA" id="ARBA00023012"/>
    </source>
</evidence>
<evidence type="ECO:0000256" key="7">
    <source>
        <dbReference type="ARBA" id="ARBA00022840"/>
    </source>
</evidence>
<keyword evidence="3" id="KW-0597">Phosphoprotein</keyword>
<dbReference type="InterPro" id="IPR036890">
    <property type="entry name" value="HATPase_C_sf"/>
</dbReference>
<dbReference type="Pfam" id="PF02518">
    <property type="entry name" value="HATPase_c"/>
    <property type="match status" value="1"/>
</dbReference>
<dbReference type="EC" id="2.7.13.3" evidence="2"/>
<dbReference type="Proteomes" id="UP000181884">
    <property type="component" value="Unassembled WGS sequence"/>
</dbReference>
<evidence type="ECO:0000313" key="10">
    <source>
        <dbReference type="EMBL" id="OJG18013.1"/>
    </source>
</evidence>
<evidence type="ECO:0000313" key="11">
    <source>
        <dbReference type="Proteomes" id="UP000181884"/>
    </source>
</evidence>
<keyword evidence="7" id="KW-0067">ATP-binding</keyword>
<dbReference type="PANTHER" id="PTHR24421">
    <property type="entry name" value="NITRATE/NITRITE SENSOR PROTEIN NARX-RELATED"/>
    <property type="match status" value="1"/>
</dbReference>
<dbReference type="Pfam" id="PF07730">
    <property type="entry name" value="HisKA_3"/>
    <property type="match status" value="1"/>
</dbReference>
<protein>
    <recommendedName>
        <fullName evidence="2">histidine kinase</fullName>
        <ecNumber evidence="2">2.7.13.3</ecNumber>
    </recommendedName>
</protein>
<dbReference type="SMART" id="SM00387">
    <property type="entry name" value="HATPase_c"/>
    <property type="match status" value="1"/>
</dbReference>
<evidence type="ECO:0000256" key="3">
    <source>
        <dbReference type="ARBA" id="ARBA00022553"/>
    </source>
</evidence>
<reference evidence="10 11" key="1">
    <citation type="submission" date="2014-12" db="EMBL/GenBank/DDBJ databases">
        <title>Draft genome sequences of 29 type strains of Enterococci.</title>
        <authorList>
            <person name="Zhong Z."/>
            <person name="Sun Z."/>
            <person name="Liu W."/>
            <person name="Zhang W."/>
            <person name="Zhang H."/>
        </authorList>
    </citation>
    <scope>NUCLEOTIDE SEQUENCE [LARGE SCALE GENOMIC DNA]</scope>
    <source>
        <strain evidence="10 11">DSM 17029</strain>
    </source>
</reference>
<dbReference type="InterPro" id="IPR011712">
    <property type="entry name" value="Sig_transdc_His_kin_sub3_dim/P"/>
</dbReference>
<comment type="catalytic activity">
    <reaction evidence="1">
        <text>ATP + protein L-histidine = ADP + protein N-phospho-L-histidine.</text>
        <dbReference type="EC" id="2.7.13.3"/>
    </reaction>
</comment>
<keyword evidence="11" id="KW-1185">Reference proteome</keyword>
<sequence>MEKRNGDMSRFTAYLTPVGSDTLLEIHGYQDGHRLLDRVMIDYMNEAREKERKKIAQDLHDGIAQSIYSLMLETRNLRWTAPEQQNEHFKSIDRHFSEVLAEIKQIAKELRPTILDDLGLIPALEQLVEQVREQTGFVIAFERQGAIHPLSKDAEVAVYRIVQEAASNAIKYSGVNDARLTLFFQTQQLLISFTDQGRGFIIDQQPSLGLRNMEERAHAIGGTFAIATQLEKGTHLTITVPYQEGEVI</sequence>
<name>A0A1L8RE53_9ENTE</name>
<dbReference type="GO" id="GO:0046983">
    <property type="term" value="F:protein dimerization activity"/>
    <property type="evidence" value="ECO:0007669"/>
    <property type="project" value="InterPro"/>
</dbReference>
<dbReference type="AlphaFoldDB" id="A0A1L8RE53"/>
<keyword evidence="5" id="KW-0547">Nucleotide-binding</keyword>
<evidence type="ECO:0000259" key="9">
    <source>
        <dbReference type="SMART" id="SM00387"/>
    </source>
</evidence>